<dbReference type="EMBL" id="BLAL01000074">
    <property type="protein sequence ID" value="GES83810.1"/>
    <property type="molecule type" value="Genomic_DNA"/>
</dbReference>
<comment type="caution">
    <text evidence="1">The sequence shown here is derived from an EMBL/GenBank/DDBJ whole genome shotgun (WGS) entry which is preliminary data.</text>
</comment>
<sequence>MNFYNQVSMRRQHIPAGYLSDPKEKYKWDYALCFGELGRVKKFQELDRYRSDGEEKAYSIVALKITRCK</sequence>
<evidence type="ECO:0000313" key="1">
    <source>
        <dbReference type="EMBL" id="GES83810.1"/>
    </source>
</evidence>
<gene>
    <name evidence="1" type="ORF">RCL2_001096200</name>
</gene>
<reference evidence="1" key="1">
    <citation type="submission" date="2019-10" db="EMBL/GenBank/DDBJ databases">
        <title>Conservation and host-specific expression of non-tandemly repeated heterogenous ribosome RNA gene in arbuscular mycorrhizal fungi.</title>
        <authorList>
            <person name="Maeda T."/>
            <person name="Kobayashi Y."/>
            <person name="Nakagawa T."/>
            <person name="Ezawa T."/>
            <person name="Yamaguchi K."/>
            <person name="Bino T."/>
            <person name="Nishimoto Y."/>
            <person name="Shigenobu S."/>
            <person name="Kawaguchi M."/>
        </authorList>
    </citation>
    <scope>NUCLEOTIDE SEQUENCE</scope>
    <source>
        <strain evidence="1">HR1</strain>
    </source>
</reference>
<dbReference type="Proteomes" id="UP000615446">
    <property type="component" value="Unassembled WGS sequence"/>
</dbReference>
<accession>A0A8H3QJZ0</accession>
<protein>
    <submittedName>
        <fullName evidence="1">Uncharacterized protein</fullName>
    </submittedName>
</protein>
<dbReference type="AlphaFoldDB" id="A0A8H3QJZ0"/>
<evidence type="ECO:0000313" key="2">
    <source>
        <dbReference type="Proteomes" id="UP000615446"/>
    </source>
</evidence>
<organism evidence="1 2">
    <name type="scientific">Rhizophagus clarus</name>
    <dbReference type="NCBI Taxonomy" id="94130"/>
    <lineage>
        <taxon>Eukaryota</taxon>
        <taxon>Fungi</taxon>
        <taxon>Fungi incertae sedis</taxon>
        <taxon>Mucoromycota</taxon>
        <taxon>Glomeromycotina</taxon>
        <taxon>Glomeromycetes</taxon>
        <taxon>Glomerales</taxon>
        <taxon>Glomeraceae</taxon>
        <taxon>Rhizophagus</taxon>
    </lineage>
</organism>
<name>A0A8H3QJZ0_9GLOM</name>
<proteinExistence type="predicted"/>